<evidence type="ECO:0000259" key="9">
    <source>
        <dbReference type="Pfam" id="PF16575"/>
    </source>
</evidence>
<dbReference type="Gene3D" id="3.40.50.300">
    <property type="entry name" value="P-loop containing nucleotide triphosphate hydrolases"/>
    <property type="match status" value="1"/>
</dbReference>
<feature type="domain" description="Clp1 C-terminal" evidence="7">
    <location>
        <begin position="307"/>
        <end position="419"/>
    </location>
</feature>
<dbReference type="GO" id="GO:0005849">
    <property type="term" value="C:mRNA cleavage factor complex"/>
    <property type="evidence" value="ECO:0007669"/>
    <property type="project" value="InterPro"/>
</dbReference>
<dbReference type="EMBL" id="JAVRJZ010000040">
    <property type="protein sequence ID" value="KAK2704062.1"/>
    <property type="molecule type" value="Genomic_DNA"/>
</dbReference>
<comment type="caution">
    <text evidence="10">The sequence shown here is derived from an EMBL/GenBank/DDBJ whole genome shotgun (WGS) entry which is preliminary data.</text>
</comment>
<accession>A0AA88H8E3</accession>
<dbReference type="InterPro" id="IPR027417">
    <property type="entry name" value="P-loop_NTPase"/>
</dbReference>
<evidence type="ECO:0000256" key="1">
    <source>
        <dbReference type="ARBA" id="ARBA00004123"/>
    </source>
</evidence>
<dbReference type="InterPro" id="IPR028606">
    <property type="entry name" value="Clp1"/>
</dbReference>
<dbReference type="Pfam" id="PF06807">
    <property type="entry name" value="Clp1"/>
    <property type="match status" value="1"/>
</dbReference>
<comment type="similarity">
    <text evidence="6">Belongs to the Clp1 family. Clp1 subfamily.</text>
</comment>
<dbReference type="GO" id="GO:0007420">
    <property type="term" value="P:brain development"/>
    <property type="evidence" value="ECO:0007669"/>
    <property type="project" value="UniProtKB-ARBA"/>
</dbReference>
<dbReference type="InterPro" id="IPR038238">
    <property type="entry name" value="Clp1_C_sf"/>
</dbReference>
<dbReference type="GO" id="GO:0005524">
    <property type="term" value="F:ATP binding"/>
    <property type="evidence" value="ECO:0007669"/>
    <property type="project" value="UniProtKB-UniRule"/>
</dbReference>
<keyword evidence="5 6" id="KW-0539">Nucleus</keyword>
<dbReference type="InterPro" id="IPR038239">
    <property type="entry name" value="Clp1_N_sf"/>
</dbReference>
<dbReference type="SUPFAM" id="SSF52540">
    <property type="entry name" value="P-loop containing nucleoside triphosphate hydrolases"/>
    <property type="match status" value="1"/>
</dbReference>
<keyword evidence="3 6" id="KW-0547">Nucleotide-binding</keyword>
<dbReference type="GO" id="GO:0031124">
    <property type="term" value="P:mRNA 3'-end processing"/>
    <property type="evidence" value="ECO:0007669"/>
    <property type="project" value="UniProtKB-UniRule"/>
</dbReference>
<dbReference type="HAMAP" id="MF_03035">
    <property type="entry name" value="Clp1"/>
    <property type="match status" value="1"/>
</dbReference>
<feature type="domain" description="Clp1 P-loop" evidence="9">
    <location>
        <begin position="116"/>
        <end position="302"/>
    </location>
</feature>
<feature type="binding site" evidence="6">
    <location>
        <position position="16"/>
    </location>
    <ligand>
        <name>ATP</name>
        <dbReference type="ChEBI" id="CHEBI:30616"/>
    </ligand>
</feature>
<dbReference type="EMBL" id="JAVRJZ010000040">
    <property type="protein sequence ID" value="KAK2704061.1"/>
    <property type="molecule type" value="Genomic_DNA"/>
</dbReference>
<sequence length="420" mass="46782">MAAVPVQEFKLEPDNELRFETELKGDSVRLELRSGTAELFGCELVKGREYVFEKGAKAAVFTWDGATVELKGKPEAAYIAKETPMVIYLNTHAVLEQLRRKAEAEEGRGPIVMVVGPADVGKSTLCRMMLNWGVRMGRKPLFVDLDVGQGNISIPGTIGAVMVERPAMPGDGYNLNAPLVYHYGHISPEKNLELLKIVTSKLASFVLQKFETNKRVAHSGMIINTCGWVKGDGYKLLTHAASAFEVDLIVVLDQERLYNELIRDMPNFVKVVFQPKSGGAVERNRQFRISTRESKVRQYFYGPKNTLFPQNVQVNFDDIKVFKIGAPKVSAALLPEGMMPDENSMTRIVPVSPGPDLLHHIMAMSYAESTEEDLLTTNVLGFVCVLNVDTEKQKLTLLSPHPAPLPRNIFLISDVQYMEI</sequence>
<keyword evidence="2 6" id="KW-0507">mRNA processing</keyword>
<feature type="domain" description="Clp1 N-terminal" evidence="8">
    <location>
        <begin position="10"/>
        <end position="102"/>
    </location>
</feature>
<dbReference type="FunFam" id="3.40.50.300:FF:000454">
    <property type="entry name" value="Protein CLP1 homolog"/>
    <property type="match status" value="1"/>
</dbReference>
<dbReference type="Proteomes" id="UP001187531">
    <property type="component" value="Unassembled WGS sequence"/>
</dbReference>
<dbReference type="InterPro" id="IPR032319">
    <property type="entry name" value="CLP1_P"/>
</dbReference>
<feature type="binding site" evidence="6">
    <location>
        <position position="57"/>
    </location>
    <ligand>
        <name>ATP</name>
        <dbReference type="ChEBI" id="CHEBI:30616"/>
    </ligand>
</feature>
<proteinExistence type="inferred from homology"/>
<dbReference type="EMBL" id="JAVRJZ010000040">
    <property type="protein sequence ID" value="KAK2704059.1"/>
    <property type="molecule type" value="Genomic_DNA"/>
</dbReference>
<feature type="binding site" evidence="6">
    <location>
        <begin position="119"/>
        <end position="124"/>
    </location>
    <ligand>
        <name>ATP</name>
        <dbReference type="ChEBI" id="CHEBI:30616"/>
    </ligand>
</feature>
<protein>
    <recommendedName>
        <fullName evidence="6">Protein CLP1 homolog</fullName>
    </recommendedName>
</protein>
<dbReference type="GO" id="GO:0006388">
    <property type="term" value="P:tRNA splicing, via endonucleolytic cleavage and ligation"/>
    <property type="evidence" value="ECO:0007669"/>
    <property type="project" value="TreeGrafter"/>
</dbReference>
<evidence type="ECO:0000259" key="8">
    <source>
        <dbReference type="Pfam" id="PF16573"/>
    </source>
</evidence>
<dbReference type="EMBL" id="JAVRJZ010000040">
    <property type="protein sequence ID" value="KAK2704058.1"/>
    <property type="molecule type" value="Genomic_DNA"/>
</dbReference>
<evidence type="ECO:0000313" key="10">
    <source>
        <dbReference type="EMBL" id="KAK2704058.1"/>
    </source>
</evidence>
<dbReference type="FunFam" id="2.40.30.330:FF:000001">
    <property type="entry name" value="Protein CLP1 homolog"/>
    <property type="match status" value="1"/>
</dbReference>
<evidence type="ECO:0000313" key="11">
    <source>
        <dbReference type="Proteomes" id="UP001187531"/>
    </source>
</evidence>
<dbReference type="InterPro" id="IPR045116">
    <property type="entry name" value="Clp1/Grc3"/>
</dbReference>
<evidence type="ECO:0000256" key="3">
    <source>
        <dbReference type="ARBA" id="ARBA00022741"/>
    </source>
</evidence>
<dbReference type="FunFam" id="2.60.120.1030:FF:000001">
    <property type="entry name" value="Protein CLP1 homolog 5"/>
    <property type="match status" value="1"/>
</dbReference>
<evidence type="ECO:0000256" key="5">
    <source>
        <dbReference type="ARBA" id="ARBA00023242"/>
    </source>
</evidence>
<evidence type="ECO:0000256" key="6">
    <source>
        <dbReference type="HAMAP-Rule" id="MF_03035"/>
    </source>
</evidence>
<dbReference type="GO" id="GO:0051731">
    <property type="term" value="F:polynucleotide 5'-hydroxyl-kinase activity"/>
    <property type="evidence" value="ECO:0007669"/>
    <property type="project" value="InterPro"/>
</dbReference>
<dbReference type="Pfam" id="PF16575">
    <property type="entry name" value="CLP1_P"/>
    <property type="match status" value="1"/>
</dbReference>
<keyword evidence="11" id="KW-1185">Reference proteome</keyword>
<dbReference type="Gene3D" id="2.60.120.1030">
    <property type="entry name" value="Clp1, DNA binding domain"/>
    <property type="match status" value="1"/>
</dbReference>
<reference evidence="10" key="1">
    <citation type="submission" date="2023-07" db="EMBL/GenBank/DDBJ databases">
        <title>Chromosome-level genome assembly of Artemia franciscana.</title>
        <authorList>
            <person name="Jo E."/>
        </authorList>
    </citation>
    <scope>NUCLEOTIDE SEQUENCE</scope>
    <source>
        <tissue evidence="10">Whole body</tissue>
    </source>
</reference>
<evidence type="ECO:0000256" key="2">
    <source>
        <dbReference type="ARBA" id="ARBA00022664"/>
    </source>
</evidence>
<dbReference type="InterPro" id="IPR010655">
    <property type="entry name" value="Clp1_C"/>
</dbReference>
<organism evidence="10 11">
    <name type="scientific">Artemia franciscana</name>
    <name type="common">Brine shrimp</name>
    <name type="synonym">Artemia sanfranciscana</name>
    <dbReference type="NCBI Taxonomy" id="6661"/>
    <lineage>
        <taxon>Eukaryota</taxon>
        <taxon>Metazoa</taxon>
        <taxon>Ecdysozoa</taxon>
        <taxon>Arthropoda</taxon>
        <taxon>Crustacea</taxon>
        <taxon>Branchiopoda</taxon>
        <taxon>Anostraca</taxon>
        <taxon>Artemiidae</taxon>
        <taxon>Artemia</taxon>
    </lineage>
</organism>
<dbReference type="PANTHER" id="PTHR12755">
    <property type="entry name" value="CLEAVAGE/POLYADENYLATION FACTOR IA SUBUNIT CLP1P"/>
    <property type="match status" value="1"/>
</dbReference>
<dbReference type="Gene3D" id="2.40.30.330">
    <property type="entry name" value="Pre-mRNA cleavage complex subunit Clp1, C-terminal domain"/>
    <property type="match status" value="1"/>
</dbReference>
<comment type="subcellular location">
    <subcellularLocation>
        <location evidence="1 6">Nucleus</location>
    </subcellularLocation>
</comment>
<evidence type="ECO:0000256" key="4">
    <source>
        <dbReference type="ARBA" id="ARBA00022840"/>
    </source>
</evidence>
<dbReference type="AlphaFoldDB" id="A0AA88H8E3"/>
<gene>
    <name evidence="10" type="ORF">QYM36_017634</name>
</gene>
<dbReference type="InterPro" id="IPR032324">
    <property type="entry name" value="Clp1_N"/>
</dbReference>
<name>A0AA88H8E3_ARTSF</name>
<keyword evidence="4 6" id="KW-0067">ATP-binding</keyword>
<dbReference type="PANTHER" id="PTHR12755:SF6">
    <property type="entry name" value="POLYRIBONUCLEOTIDE 5'-HYDROXYL-KINASE CLP1"/>
    <property type="match status" value="1"/>
</dbReference>
<dbReference type="Pfam" id="PF16573">
    <property type="entry name" value="CLP1_N"/>
    <property type="match status" value="1"/>
</dbReference>
<evidence type="ECO:0000259" key="7">
    <source>
        <dbReference type="Pfam" id="PF06807"/>
    </source>
</evidence>
<comment type="function">
    <text evidence="6">Required for endonucleolytic cleavage during polyadenylation-dependent pre-mRNA 3'-end formation.</text>
</comment>